<proteinExistence type="predicted"/>
<protein>
    <submittedName>
        <fullName evidence="5">Uncharacterized protein</fullName>
    </submittedName>
</protein>
<dbReference type="Proteomes" id="UP000237061">
    <property type="component" value="Unassembled WGS sequence"/>
</dbReference>
<accession>A0A2S3ZUM9</accession>
<sequence>MARFTASSPHQRLLLAAAVGALTVLISACTAGEGTTAATQVPPSSAATSQSPLPTLAATATTPAALSTEAQMDLDQQLVLAAKANDLPLVDRLIQGGGNVNAKDSMQDSAFLYAGAEGFNEILALTLAHGADVSSTNRYGGTALIPASEHGHGETVRILIKAGVPVNHVNNLGWTAMQEAVLLNNGGPKQQDVVRQLLDAGADPDLRDPEGCTALENAQRLGFTEIVEIISAHS</sequence>
<evidence type="ECO:0000313" key="5">
    <source>
        <dbReference type="EMBL" id="POH72956.1"/>
    </source>
</evidence>
<feature type="repeat" description="ANK" evidence="3">
    <location>
        <begin position="73"/>
        <end position="105"/>
    </location>
</feature>
<dbReference type="AlphaFoldDB" id="A0A2S3ZUM9"/>
<feature type="chain" id="PRO_5039077719" evidence="4">
    <location>
        <begin position="32"/>
        <end position="234"/>
    </location>
</feature>
<dbReference type="InterPro" id="IPR002110">
    <property type="entry name" value="Ankyrin_rpt"/>
</dbReference>
<evidence type="ECO:0000256" key="4">
    <source>
        <dbReference type="SAM" id="SignalP"/>
    </source>
</evidence>
<keyword evidence="4" id="KW-0732">Signal</keyword>
<dbReference type="Gene3D" id="1.25.40.20">
    <property type="entry name" value="Ankyrin repeat-containing domain"/>
    <property type="match status" value="1"/>
</dbReference>
<evidence type="ECO:0000256" key="3">
    <source>
        <dbReference type="PROSITE-ProRule" id="PRU00023"/>
    </source>
</evidence>
<dbReference type="PROSITE" id="PS50088">
    <property type="entry name" value="ANK_REPEAT"/>
    <property type="match status" value="3"/>
</dbReference>
<dbReference type="PANTHER" id="PTHR24171">
    <property type="entry name" value="ANKYRIN REPEAT DOMAIN-CONTAINING PROTEIN 39-RELATED"/>
    <property type="match status" value="1"/>
</dbReference>
<feature type="signal peptide" evidence="4">
    <location>
        <begin position="1"/>
        <end position="31"/>
    </location>
</feature>
<dbReference type="PANTHER" id="PTHR24171:SF9">
    <property type="entry name" value="ANKYRIN REPEAT DOMAIN-CONTAINING PROTEIN 39"/>
    <property type="match status" value="1"/>
</dbReference>
<evidence type="ECO:0000256" key="2">
    <source>
        <dbReference type="ARBA" id="ARBA00023043"/>
    </source>
</evidence>
<organism evidence="5 6">
    <name type="scientific">Arthrobacter glacialis</name>
    <dbReference type="NCBI Taxonomy" id="1664"/>
    <lineage>
        <taxon>Bacteria</taxon>
        <taxon>Bacillati</taxon>
        <taxon>Actinomycetota</taxon>
        <taxon>Actinomycetes</taxon>
        <taxon>Micrococcales</taxon>
        <taxon>Micrococcaceae</taxon>
        <taxon>Arthrobacter</taxon>
    </lineage>
</organism>
<feature type="repeat" description="ANK" evidence="3">
    <location>
        <begin position="172"/>
        <end position="209"/>
    </location>
</feature>
<dbReference type="Pfam" id="PF12796">
    <property type="entry name" value="Ank_2"/>
    <property type="match status" value="1"/>
</dbReference>
<keyword evidence="6" id="KW-1185">Reference proteome</keyword>
<gene>
    <name evidence="5" type="ORF">CVS27_12315</name>
</gene>
<dbReference type="PROSITE" id="PS51257">
    <property type="entry name" value="PROKAR_LIPOPROTEIN"/>
    <property type="match status" value="1"/>
</dbReference>
<comment type="caution">
    <text evidence="5">The sequence shown here is derived from an EMBL/GenBank/DDBJ whole genome shotgun (WGS) entry which is preliminary data.</text>
</comment>
<dbReference type="SUPFAM" id="SSF48403">
    <property type="entry name" value="Ankyrin repeat"/>
    <property type="match status" value="1"/>
</dbReference>
<feature type="repeat" description="ANK" evidence="3">
    <location>
        <begin position="139"/>
        <end position="171"/>
    </location>
</feature>
<name>A0A2S3ZUM9_ARTGL</name>
<reference evidence="5 6" key="1">
    <citation type="submission" date="2018-01" db="EMBL/GenBank/DDBJ databases">
        <title>Arthrobacter sp. nov., from glaciers in China.</title>
        <authorList>
            <person name="Liu Q."/>
            <person name="Xin Y.-H."/>
        </authorList>
    </citation>
    <scope>NUCLEOTIDE SEQUENCE [LARGE SCALE GENOMIC DNA]</scope>
    <source>
        <strain evidence="5 6">HLT2-12-2</strain>
    </source>
</reference>
<dbReference type="PROSITE" id="PS50297">
    <property type="entry name" value="ANK_REP_REGION"/>
    <property type="match status" value="1"/>
</dbReference>
<dbReference type="SMART" id="SM00248">
    <property type="entry name" value="ANK"/>
    <property type="match status" value="4"/>
</dbReference>
<keyword evidence="2 3" id="KW-0040">ANK repeat</keyword>
<dbReference type="EMBL" id="PPXC01000009">
    <property type="protein sequence ID" value="POH72956.1"/>
    <property type="molecule type" value="Genomic_DNA"/>
</dbReference>
<evidence type="ECO:0000256" key="1">
    <source>
        <dbReference type="ARBA" id="ARBA00022737"/>
    </source>
</evidence>
<keyword evidence="1" id="KW-0677">Repeat</keyword>
<dbReference type="RefSeq" id="WP_103466049.1">
    <property type="nucleotide sequence ID" value="NZ_PPXC01000009.1"/>
</dbReference>
<dbReference type="InterPro" id="IPR036770">
    <property type="entry name" value="Ankyrin_rpt-contain_sf"/>
</dbReference>
<evidence type="ECO:0000313" key="6">
    <source>
        <dbReference type="Proteomes" id="UP000237061"/>
    </source>
</evidence>